<feature type="transmembrane region" description="Helical" evidence="1">
    <location>
        <begin position="246"/>
        <end position="266"/>
    </location>
</feature>
<evidence type="ECO:0008006" key="3">
    <source>
        <dbReference type="Google" id="ProtNLM"/>
    </source>
</evidence>
<feature type="transmembrane region" description="Helical" evidence="1">
    <location>
        <begin position="129"/>
        <end position="155"/>
    </location>
</feature>
<evidence type="ECO:0000313" key="2">
    <source>
        <dbReference type="EMBL" id="XBG61453.1"/>
    </source>
</evidence>
<feature type="transmembrane region" description="Helical" evidence="1">
    <location>
        <begin position="54"/>
        <end position="72"/>
    </location>
</feature>
<keyword evidence="1" id="KW-0472">Membrane</keyword>
<feature type="transmembrane region" description="Helical" evidence="1">
    <location>
        <begin position="287"/>
        <end position="313"/>
    </location>
</feature>
<feature type="transmembrane region" description="Helical" evidence="1">
    <location>
        <begin position="12"/>
        <end position="30"/>
    </location>
</feature>
<keyword evidence="1" id="KW-1133">Transmembrane helix</keyword>
<proteinExistence type="predicted"/>
<reference evidence="2" key="1">
    <citation type="submission" date="2024-05" db="EMBL/GenBank/DDBJ databases">
        <title>Pontimicrobium maritimus sp. nov., isolated form sea water.</title>
        <authorList>
            <person name="Muhammad N."/>
            <person name="Vuong T.Q."/>
            <person name="Han H.L."/>
            <person name="Kim S.-G."/>
        </authorList>
    </citation>
    <scope>NUCLEOTIDE SEQUENCE</scope>
    <source>
        <strain evidence="2">SW4</strain>
    </source>
</reference>
<sequence>MISGLPYKTKQFFFVLIKLSIVVGATYFIYDKLTNNEELDFSVFIDFLTKNNAFSLKSIVFLLFLTIFNWFFEIKKWQSLVNSISKTSFIEALKQSLASHTASLFTPNRIGDYAAKTIYFNGSERKKVILLNLIGNMAQMLMTLLFGIIGFLMFITQYQVDISYYKLVRLLTYALIGIIAIGFGVSYKRFNIKGFPFLKIWSFVKGLSKKIHIKNILLSLFRYVIFSFQFYYLFVLFGVDITYIDAMVLISTMYFVVSIIPTIFIFDVVVKGSVALYVFGFADINNITILSVTTLMWLLNFVLPSIFGSYYVLNFNLPTASNIDN</sequence>
<dbReference type="RefSeq" id="WP_347924003.1">
    <property type="nucleotide sequence ID" value="NZ_CP157199.1"/>
</dbReference>
<dbReference type="AlphaFoldDB" id="A0AAU7BTM7"/>
<name>A0AAU7BTM7_9FLAO</name>
<keyword evidence="1" id="KW-0812">Transmembrane</keyword>
<feature type="transmembrane region" description="Helical" evidence="1">
    <location>
        <begin position="167"/>
        <end position="187"/>
    </location>
</feature>
<dbReference type="EMBL" id="CP157199">
    <property type="protein sequence ID" value="XBG61453.1"/>
    <property type="molecule type" value="Genomic_DNA"/>
</dbReference>
<protein>
    <recommendedName>
        <fullName evidence="3">Lysylphosphatidylglycerol synthase-like protein</fullName>
    </recommendedName>
</protein>
<organism evidence="2">
    <name type="scientific">Pontimicrobium sp. SW4</name>
    <dbReference type="NCBI Taxonomy" id="3153519"/>
    <lineage>
        <taxon>Bacteria</taxon>
        <taxon>Pseudomonadati</taxon>
        <taxon>Bacteroidota</taxon>
        <taxon>Flavobacteriia</taxon>
        <taxon>Flavobacteriales</taxon>
        <taxon>Flavobacteriaceae</taxon>
        <taxon>Pontimicrobium</taxon>
    </lineage>
</organism>
<gene>
    <name evidence="2" type="ORF">ABGB03_00770</name>
</gene>
<feature type="transmembrane region" description="Helical" evidence="1">
    <location>
        <begin position="215"/>
        <end position="234"/>
    </location>
</feature>
<accession>A0AAU7BTM7</accession>
<evidence type="ECO:0000256" key="1">
    <source>
        <dbReference type="SAM" id="Phobius"/>
    </source>
</evidence>